<dbReference type="OrthoDB" id="6755415at2759"/>
<evidence type="ECO:0000313" key="1">
    <source>
        <dbReference type="EMBL" id="KAF7268739.1"/>
    </source>
</evidence>
<comment type="caution">
    <text evidence="1">The sequence shown here is derived from an EMBL/GenBank/DDBJ whole genome shotgun (WGS) entry which is preliminary data.</text>
</comment>
<sequence>MKPGQINISPDVYDLPVNEYYGHTVLTKLKKDVAIPSAHVSCNPPKIIRPTYKPNGGGPTIIRPTYRPGSGGTFIRVRRSPDDDWIFRPDLGRDDRGNTRGTAAVEKHGEDYDFNAQYGQTFRGPDKHSETWHVADQPIYYKMTSVSLLLFCGLFLYVTAIPEPEPVYYPNNPPRVIHPTYRPSEGGRIIHPTYRPGSGGQFIRVRRSPDDDWIFRPDLSRDNDEDLRNILKLGTSVAPLDFNHL</sequence>
<accession>A0A834M8D8</accession>
<evidence type="ECO:0000313" key="2">
    <source>
        <dbReference type="Proteomes" id="UP000625711"/>
    </source>
</evidence>
<reference evidence="1" key="1">
    <citation type="submission" date="2020-08" db="EMBL/GenBank/DDBJ databases">
        <title>Genome sequencing and assembly of the red palm weevil Rhynchophorus ferrugineus.</title>
        <authorList>
            <person name="Dias G.B."/>
            <person name="Bergman C.M."/>
            <person name="Manee M."/>
        </authorList>
    </citation>
    <scope>NUCLEOTIDE SEQUENCE</scope>
    <source>
        <strain evidence="1">AA-2017</strain>
        <tissue evidence="1">Whole larva</tissue>
    </source>
</reference>
<dbReference type="Proteomes" id="UP000625711">
    <property type="component" value="Unassembled WGS sequence"/>
</dbReference>
<protein>
    <submittedName>
        <fullName evidence="1">Uncharacterized protein</fullName>
    </submittedName>
</protein>
<dbReference type="EMBL" id="JAACXV010014301">
    <property type="protein sequence ID" value="KAF7268739.1"/>
    <property type="molecule type" value="Genomic_DNA"/>
</dbReference>
<dbReference type="AlphaFoldDB" id="A0A834M8D8"/>
<organism evidence="1 2">
    <name type="scientific">Rhynchophorus ferrugineus</name>
    <name type="common">Red palm weevil</name>
    <name type="synonym">Curculio ferrugineus</name>
    <dbReference type="NCBI Taxonomy" id="354439"/>
    <lineage>
        <taxon>Eukaryota</taxon>
        <taxon>Metazoa</taxon>
        <taxon>Ecdysozoa</taxon>
        <taxon>Arthropoda</taxon>
        <taxon>Hexapoda</taxon>
        <taxon>Insecta</taxon>
        <taxon>Pterygota</taxon>
        <taxon>Neoptera</taxon>
        <taxon>Endopterygota</taxon>
        <taxon>Coleoptera</taxon>
        <taxon>Polyphaga</taxon>
        <taxon>Cucujiformia</taxon>
        <taxon>Curculionidae</taxon>
        <taxon>Dryophthorinae</taxon>
        <taxon>Rhynchophorus</taxon>
    </lineage>
</organism>
<keyword evidence="2" id="KW-1185">Reference proteome</keyword>
<gene>
    <name evidence="1" type="ORF">GWI33_018091</name>
</gene>
<name>A0A834M8D8_RHYFE</name>
<proteinExistence type="predicted"/>